<evidence type="ECO:0000256" key="1">
    <source>
        <dbReference type="SAM" id="MobiDB-lite"/>
    </source>
</evidence>
<accession>A0A7G2FMM1</accession>
<dbReference type="Proteomes" id="UP000516314">
    <property type="component" value="Chromosome 2"/>
</dbReference>
<keyword evidence="3" id="KW-0496">Mitochondrion</keyword>
<name>A0A7G2FMM1_ARATH</name>
<geneLocation type="mitochondrion" evidence="3"/>
<organism evidence="3 4">
    <name type="scientific">Arabidopsis thaliana</name>
    <name type="common">Mouse-ear cress</name>
    <dbReference type="NCBI Taxonomy" id="3702"/>
    <lineage>
        <taxon>Eukaryota</taxon>
        <taxon>Viridiplantae</taxon>
        <taxon>Streptophyta</taxon>
        <taxon>Embryophyta</taxon>
        <taxon>Tracheophyta</taxon>
        <taxon>Spermatophyta</taxon>
        <taxon>Magnoliopsida</taxon>
        <taxon>eudicotyledons</taxon>
        <taxon>Gunneridae</taxon>
        <taxon>Pentapetalae</taxon>
        <taxon>rosids</taxon>
        <taxon>malvids</taxon>
        <taxon>Brassicales</taxon>
        <taxon>Brassicaceae</taxon>
        <taxon>Camelineae</taxon>
        <taxon>Arabidopsis</taxon>
    </lineage>
</organism>
<feature type="region of interest" description="Disordered" evidence="1">
    <location>
        <begin position="147"/>
        <end position="230"/>
    </location>
</feature>
<evidence type="ECO:0000313" key="3">
    <source>
        <dbReference type="EMBL" id="CAD5336198.1"/>
    </source>
</evidence>
<evidence type="ECO:0000313" key="2">
    <source>
        <dbReference type="EMBL" id="CAD5318305.1"/>
    </source>
</evidence>
<dbReference type="AlphaFoldDB" id="A0A7G2FMM1"/>
<protein>
    <submittedName>
        <fullName evidence="3">(thale cress) hypothetical protein</fullName>
    </submittedName>
</protein>
<sequence length="230" mass="25071">MVPHSLGEGTVLLKVGLEKSPPNRKCTQRCLWDGNFLVATEVHQKKTGAGLYLVPIPVAKRGLGVACSSLGGLLDPLLPSIFLTLSLPVLHRTDMTAMVGESQVLAIKVGPFQVGPWLVAWTSHLMRRKRGINSLRSNLPLFKDKEESIRHVRSSRIPPRRATGDSLLPRQNESAEYPKSCEANRNPHSASSLSSPKNSKKIKGDKGGEPQDQNTGENAKQPYLGESQPS</sequence>
<dbReference type="EMBL" id="LR881467">
    <property type="protein sequence ID" value="CAD5318305.1"/>
    <property type="molecule type" value="Genomic_DNA"/>
</dbReference>
<dbReference type="Proteomes" id="UP000516314">
    <property type="component" value="Mitochondrion MT"/>
</dbReference>
<proteinExistence type="predicted"/>
<dbReference type="EMBL" id="LR881472">
    <property type="protein sequence ID" value="CAD5336198.1"/>
    <property type="molecule type" value="Genomic_DNA"/>
</dbReference>
<gene>
    <name evidence="3" type="ORF">AT9943_LOCUS23406</name>
    <name evidence="2" type="ORF">AT9943_LOCUS6540</name>
</gene>
<reference evidence="3 4" key="1">
    <citation type="submission" date="2020-09" db="EMBL/GenBank/DDBJ databases">
        <authorList>
            <person name="Ashkenazy H."/>
        </authorList>
    </citation>
    <scope>NUCLEOTIDE SEQUENCE [LARGE SCALE GENOMIC DNA]</scope>
    <source>
        <strain evidence="4">cv. Cdm-0</strain>
    </source>
</reference>
<evidence type="ECO:0000313" key="4">
    <source>
        <dbReference type="Proteomes" id="UP000516314"/>
    </source>
</evidence>